<gene>
    <name evidence="1" type="ORF">AL504_30635</name>
</gene>
<sequence>MTHRYTQIDPHDALYISVQKTPGGVEELAAFMTNRRGVSMHAETLRQKLRRVKGQSMSLDLFELATEWMMEKQGGEAYARDWLLALNVRHGVSANILPPAPQHSNEVDAARQKVMEMSHLNGELSAVAIEALSDGDICEADASAIVIECRKIVEKAQRLERNVVRAAGDKVRAGC</sequence>
<reference evidence="2" key="1">
    <citation type="submission" date="2015-12" db="EMBL/GenBank/DDBJ databases">
        <title>FDA dAtabase for Regulatory Grade micrObial Sequences (FDA-ARGOS): Supporting development and validation of Infectious Disease Dx tests.</title>
        <authorList>
            <person name="Case J."/>
            <person name="Tallon L."/>
            <person name="Sadzewicz L."/>
            <person name="Sengamalay N."/>
            <person name="Ott S."/>
            <person name="Godinez A."/>
            <person name="Nagaraj S."/>
            <person name="Nadendla S."/>
            <person name="Sichtig H."/>
        </authorList>
    </citation>
    <scope>NUCLEOTIDE SEQUENCE [LARGE SCALE GENOMIC DNA]</scope>
    <source>
        <strain evidence="2">FDAARGOS_147</strain>
    </source>
</reference>
<protein>
    <submittedName>
        <fullName evidence="1">Uncharacterized protein</fullName>
    </submittedName>
</protein>
<proteinExistence type="predicted"/>
<dbReference type="Proteomes" id="UP000060602">
    <property type="component" value="Chromosome"/>
</dbReference>
<evidence type="ECO:0000313" key="2">
    <source>
        <dbReference type="Proteomes" id="UP000060602"/>
    </source>
</evidence>
<accession>A0A109XYE1</accession>
<dbReference type="EMBL" id="CP014060">
    <property type="protein sequence ID" value="AMG39967.1"/>
    <property type="molecule type" value="Genomic_DNA"/>
</dbReference>
<dbReference type="AlphaFoldDB" id="A0A109XYE1"/>
<dbReference type="RefSeq" id="WP_061074202.1">
    <property type="nucleotide sequence ID" value="NZ_CP014060.2"/>
</dbReference>
<evidence type="ECO:0000313" key="1">
    <source>
        <dbReference type="EMBL" id="AMG39967.1"/>
    </source>
</evidence>
<organism evidence="1 2">
    <name type="scientific">Alcaligenes xylosoxydans xylosoxydans</name>
    <name type="common">Achromobacter xylosoxidans</name>
    <dbReference type="NCBI Taxonomy" id="85698"/>
    <lineage>
        <taxon>Bacteria</taxon>
        <taxon>Pseudomonadati</taxon>
        <taxon>Pseudomonadota</taxon>
        <taxon>Betaproteobacteria</taxon>
        <taxon>Burkholderiales</taxon>
        <taxon>Alcaligenaceae</taxon>
        <taxon>Achromobacter</taxon>
    </lineage>
</organism>
<name>A0A109XYE1_ALCXX</name>